<sequence length="118" mass="13626">MSYSIQLTIVILHITLCDGAVHLAYFGQIWYLSNKLPPTGPHLVLYPQDFIYTLFQYLPVSNAIVQIFILWTNVYSHCREEERGDGIESNLSLLQRIDKLKTKELSTRVGGIYTMYPE</sequence>
<keyword evidence="1" id="KW-0472">Membrane</keyword>
<keyword evidence="1" id="KW-0812">Transmembrane</keyword>
<evidence type="ECO:0000256" key="1">
    <source>
        <dbReference type="SAM" id="Phobius"/>
    </source>
</evidence>
<name>A0A9P5YG43_9AGAR</name>
<keyword evidence="3" id="KW-1185">Reference proteome</keyword>
<dbReference type="AlphaFoldDB" id="A0A9P5YG43"/>
<feature type="transmembrane region" description="Helical" evidence="1">
    <location>
        <begin position="7"/>
        <end position="30"/>
    </location>
</feature>
<dbReference type="Proteomes" id="UP000807353">
    <property type="component" value="Unassembled WGS sequence"/>
</dbReference>
<evidence type="ECO:0000313" key="2">
    <source>
        <dbReference type="EMBL" id="KAF9467236.1"/>
    </source>
</evidence>
<dbReference type="EMBL" id="MU150238">
    <property type="protein sequence ID" value="KAF9467236.1"/>
    <property type="molecule type" value="Genomic_DNA"/>
</dbReference>
<accession>A0A9P5YG43</accession>
<comment type="caution">
    <text evidence="2">The sequence shown here is derived from an EMBL/GenBank/DDBJ whole genome shotgun (WGS) entry which is preliminary data.</text>
</comment>
<organism evidence="2 3">
    <name type="scientific">Collybia nuda</name>
    <dbReference type="NCBI Taxonomy" id="64659"/>
    <lineage>
        <taxon>Eukaryota</taxon>
        <taxon>Fungi</taxon>
        <taxon>Dikarya</taxon>
        <taxon>Basidiomycota</taxon>
        <taxon>Agaricomycotina</taxon>
        <taxon>Agaricomycetes</taxon>
        <taxon>Agaricomycetidae</taxon>
        <taxon>Agaricales</taxon>
        <taxon>Tricholomatineae</taxon>
        <taxon>Clitocybaceae</taxon>
        <taxon>Collybia</taxon>
    </lineage>
</organism>
<feature type="transmembrane region" description="Helical" evidence="1">
    <location>
        <begin position="50"/>
        <end position="71"/>
    </location>
</feature>
<keyword evidence="1" id="KW-1133">Transmembrane helix</keyword>
<gene>
    <name evidence="2" type="ORF">BDZ94DRAFT_62731</name>
</gene>
<reference evidence="2" key="1">
    <citation type="submission" date="2020-11" db="EMBL/GenBank/DDBJ databases">
        <authorList>
            <consortium name="DOE Joint Genome Institute"/>
            <person name="Ahrendt S."/>
            <person name="Riley R."/>
            <person name="Andreopoulos W."/>
            <person name="Labutti K."/>
            <person name="Pangilinan J."/>
            <person name="Ruiz-Duenas F.J."/>
            <person name="Barrasa J.M."/>
            <person name="Sanchez-Garcia M."/>
            <person name="Camarero S."/>
            <person name="Miyauchi S."/>
            <person name="Serrano A."/>
            <person name="Linde D."/>
            <person name="Babiker R."/>
            <person name="Drula E."/>
            <person name="Ayuso-Fernandez I."/>
            <person name="Pacheco R."/>
            <person name="Padilla G."/>
            <person name="Ferreira P."/>
            <person name="Barriuso J."/>
            <person name="Kellner H."/>
            <person name="Castanera R."/>
            <person name="Alfaro M."/>
            <person name="Ramirez L."/>
            <person name="Pisabarro A.G."/>
            <person name="Kuo A."/>
            <person name="Tritt A."/>
            <person name="Lipzen A."/>
            <person name="He G."/>
            <person name="Yan M."/>
            <person name="Ng V."/>
            <person name="Cullen D."/>
            <person name="Martin F."/>
            <person name="Rosso M.-N."/>
            <person name="Henrissat B."/>
            <person name="Hibbett D."/>
            <person name="Martinez A.T."/>
            <person name="Grigoriev I.V."/>
        </authorList>
    </citation>
    <scope>NUCLEOTIDE SEQUENCE</scope>
    <source>
        <strain evidence="2">CBS 247.69</strain>
    </source>
</reference>
<protein>
    <submittedName>
        <fullName evidence="2">Uncharacterized protein</fullName>
    </submittedName>
</protein>
<proteinExistence type="predicted"/>
<evidence type="ECO:0000313" key="3">
    <source>
        <dbReference type="Proteomes" id="UP000807353"/>
    </source>
</evidence>